<dbReference type="InterPro" id="IPR001851">
    <property type="entry name" value="ABC_transp_permease"/>
</dbReference>
<keyword evidence="3" id="KW-0813">Transport</keyword>
<keyword evidence="5" id="KW-0997">Cell inner membrane</keyword>
<dbReference type="RefSeq" id="WP_101535434.1">
    <property type="nucleotide sequence ID" value="NZ_PKUQ01000047.1"/>
</dbReference>
<organism evidence="12 13">
    <name type="scientific">Cohaesibacter celericrescens</name>
    <dbReference type="NCBI Taxonomy" id="2067669"/>
    <lineage>
        <taxon>Bacteria</taxon>
        <taxon>Pseudomonadati</taxon>
        <taxon>Pseudomonadota</taxon>
        <taxon>Alphaproteobacteria</taxon>
        <taxon>Hyphomicrobiales</taxon>
        <taxon>Cohaesibacteraceae</taxon>
    </lineage>
</organism>
<evidence type="ECO:0000256" key="9">
    <source>
        <dbReference type="ARBA" id="ARBA00025439"/>
    </source>
</evidence>
<keyword evidence="6 11" id="KW-0812">Transmembrane</keyword>
<evidence type="ECO:0000256" key="11">
    <source>
        <dbReference type="SAM" id="Phobius"/>
    </source>
</evidence>
<evidence type="ECO:0000256" key="6">
    <source>
        <dbReference type="ARBA" id="ARBA00022692"/>
    </source>
</evidence>
<keyword evidence="4" id="KW-1003">Cell membrane</keyword>
<evidence type="ECO:0000313" key="13">
    <source>
        <dbReference type="Proteomes" id="UP000234881"/>
    </source>
</evidence>
<protein>
    <recommendedName>
        <fullName evidence="10">Autoinducer 2 import system permease protein LsrC</fullName>
    </recommendedName>
</protein>
<feature type="transmembrane region" description="Helical" evidence="11">
    <location>
        <begin position="290"/>
        <end position="310"/>
    </location>
</feature>
<gene>
    <name evidence="12" type="ORF">C0081_19025</name>
</gene>
<dbReference type="GO" id="GO:0005886">
    <property type="term" value="C:plasma membrane"/>
    <property type="evidence" value="ECO:0007669"/>
    <property type="project" value="UniProtKB-SubCell"/>
</dbReference>
<evidence type="ECO:0000313" key="12">
    <source>
        <dbReference type="EMBL" id="PLW75732.1"/>
    </source>
</evidence>
<feature type="transmembrane region" description="Helical" evidence="11">
    <location>
        <begin position="126"/>
        <end position="147"/>
    </location>
</feature>
<feature type="transmembrane region" description="Helical" evidence="11">
    <location>
        <begin position="20"/>
        <end position="36"/>
    </location>
</feature>
<feature type="transmembrane region" description="Helical" evidence="11">
    <location>
        <begin position="317"/>
        <end position="336"/>
    </location>
</feature>
<dbReference type="OrthoDB" id="9784538at2"/>
<dbReference type="PANTHER" id="PTHR32196">
    <property type="entry name" value="ABC TRANSPORTER PERMEASE PROTEIN YPHD-RELATED-RELATED"/>
    <property type="match status" value="1"/>
</dbReference>
<comment type="caution">
    <text evidence="12">The sequence shown here is derived from an EMBL/GenBank/DDBJ whole genome shotgun (WGS) entry which is preliminary data.</text>
</comment>
<feature type="transmembrane region" description="Helical" evidence="11">
    <location>
        <begin position="262"/>
        <end position="284"/>
    </location>
</feature>
<dbReference type="EMBL" id="PKUQ01000047">
    <property type="protein sequence ID" value="PLW75732.1"/>
    <property type="molecule type" value="Genomic_DNA"/>
</dbReference>
<comment type="function">
    <text evidence="9">Part of the ABC transporter complex LsrABCD involved in autoinducer 2 (AI-2) import. Probably responsible for the translocation of the substrate across the membrane.</text>
</comment>
<evidence type="ECO:0000256" key="3">
    <source>
        <dbReference type="ARBA" id="ARBA00022448"/>
    </source>
</evidence>
<dbReference type="Pfam" id="PF02653">
    <property type="entry name" value="BPD_transp_2"/>
    <property type="match status" value="1"/>
</dbReference>
<evidence type="ECO:0000256" key="1">
    <source>
        <dbReference type="ARBA" id="ARBA00004651"/>
    </source>
</evidence>
<evidence type="ECO:0000256" key="8">
    <source>
        <dbReference type="ARBA" id="ARBA00023136"/>
    </source>
</evidence>
<dbReference type="Proteomes" id="UP000234881">
    <property type="component" value="Unassembled WGS sequence"/>
</dbReference>
<dbReference type="PANTHER" id="PTHR32196:SF29">
    <property type="entry name" value="AUTOINDUCER 2 IMPORT SYSTEM PERMEASE PROTEIN LSRC"/>
    <property type="match status" value="1"/>
</dbReference>
<comment type="subunit">
    <text evidence="2">The complex is composed of two ATP-binding proteins (LsrA), two transmembrane proteins (LsrC and LsrD) and a solute-binding protein (LsrB).</text>
</comment>
<evidence type="ECO:0000256" key="5">
    <source>
        <dbReference type="ARBA" id="ARBA00022519"/>
    </source>
</evidence>
<proteinExistence type="predicted"/>
<feature type="transmembrane region" description="Helical" evidence="11">
    <location>
        <begin position="102"/>
        <end position="120"/>
    </location>
</feature>
<evidence type="ECO:0000256" key="7">
    <source>
        <dbReference type="ARBA" id="ARBA00022989"/>
    </source>
</evidence>
<keyword evidence="8 11" id="KW-0472">Membrane</keyword>
<accession>A0A2N5XMM7</accession>
<feature type="transmembrane region" description="Helical" evidence="11">
    <location>
        <begin position="48"/>
        <end position="65"/>
    </location>
</feature>
<evidence type="ECO:0000256" key="2">
    <source>
        <dbReference type="ARBA" id="ARBA00011262"/>
    </source>
</evidence>
<feature type="transmembrane region" description="Helical" evidence="11">
    <location>
        <begin position="213"/>
        <end position="232"/>
    </location>
</feature>
<feature type="transmembrane region" description="Helical" evidence="11">
    <location>
        <begin position="342"/>
        <end position="361"/>
    </location>
</feature>
<keyword evidence="7 11" id="KW-1133">Transmembrane helix</keyword>
<dbReference type="CDD" id="cd06579">
    <property type="entry name" value="TM_PBP1_transp_AraH_like"/>
    <property type="match status" value="1"/>
</dbReference>
<evidence type="ECO:0000256" key="10">
    <source>
        <dbReference type="ARBA" id="ARBA00039382"/>
    </source>
</evidence>
<dbReference type="GO" id="GO:0022857">
    <property type="term" value="F:transmembrane transporter activity"/>
    <property type="evidence" value="ECO:0007669"/>
    <property type="project" value="InterPro"/>
</dbReference>
<evidence type="ECO:0000256" key="4">
    <source>
        <dbReference type="ARBA" id="ARBA00022475"/>
    </source>
</evidence>
<sequence length="379" mass="40730">MLLRSSQLSVGNQAQTKKIAAAMAAVFVFLSSKVLTMARLRQLPNIELLAFFLLLYVFFCFYAPYFNTASNLENLLVGYSFIAILAIGQSFPIMVRGIDLSIGSILALGGMVLFDLSVIYEVPGYFAVPLVLLVTLSAGAFNGVLVVWFRLQPFVATLATLAAYRGVVYAISGRQLFPDMATQPITDPWMTGWDSYLDIGGLTGLDQYIELPWLPLSFFLLVGLFIVIQTLLSKSQFGMNFKIVGGNPEAARLAGINVKMTLLSAYALSGLCAGIAAIILVTRLTTATEALGNGMELTAIAAAVIGGISLQGGIGNAFGPILGAFLLGTILLGLTLLGISQFVQQIITGFILIGAIGYDKLLSELRIRKIREMQNRSRA</sequence>
<keyword evidence="13" id="KW-1185">Reference proteome</keyword>
<feature type="transmembrane region" description="Helical" evidence="11">
    <location>
        <begin position="77"/>
        <end position="95"/>
    </location>
</feature>
<reference evidence="12 13" key="1">
    <citation type="submission" date="2018-01" db="EMBL/GenBank/DDBJ databases">
        <title>The draft genome sequence of Cohaesibacter sp. H1304.</title>
        <authorList>
            <person name="Wang N.-N."/>
            <person name="Du Z.-J."/>
        </authorList>
    </citation>
    <scope>NUCLEOTIDE SEQUENCE [LARGE SCALE GENOMIC DNA]</scope>
    <source>
        <strain evidence="12 13">H1304</strain>
    </source>
</reference>
<feature type="transmembrane region" description="Helical" evidence="11">
    <location>
        <begin position="154"/>
        <end position="172"/>
    </location>
</feature>
<comment type="subcellular location">
    <subcellularLocation>
        <location evidence="1">Cell membrane</location>
        <topology evidence="1">Multi-pass membrane protein</topology>
    </subcellularLocation>
</comment>
<dbReference type="AlphaFoldDB" id="A0A2N5XMM7"/>
<name>A0A2N5XMM7_9HYPH</name>